<dbReference type="EMBL" id="SDRB02011984">
    <property type="protein sequence ID" value="THF99295.1"/>
    <property type="molecule type" value="Genomic_DNA"/>
</dbReference>
<evidence type="ECO:0000256" key="8">
    <source>
        <dbReference type="SAM" id="Phobius"/>
    </source>
</evidence>
<comment type="subcellular location">
    <subcellularLocation>
        <location evidence="1">Endomembrane system</location>
        <topology evidence="1">Multi-pass membrane protein</topology>
    </subcellularLocation>
</comment>
<proteinExistence type="inferred from homology"/>
<feature type="transmembrane region" description="Helical" evidence="8">
    <location>
        <begin position="93"/>
        <end position="113"/>
    </location>
</feature>
<dbReference type="AlphaFoldDB" id="A0A4S4DCC6"/>
<evidence type="ECO:0000313" key="9">
    <source>
        <dbReference type="EMBL" id="THF99295.1"/>
    </source>
</evidence>
<dbReference type="Proteomes" id="UP000306102">
    <property type="component" value="Unassembled WGS sequence"/>
</dbReference>
<feature type="transmembrane region" description="Helical" evidence="8">
    <location>
        <begin position="6"/>
        <end position="30"/>
    </location>
</feature>
<dbReference type="GO" id="GO:0012505">
    <property type="term" value="C:endomembrane system"/>
    <property type="evidence" value="ECO:0007669"/>
    <property type="project" value="UniProtKB-SubCell"/>
</dbReference>
<evidence type="ECO:0000256" key="3">
    <source>
        <dbReference type="ARBA" id="ARBA00022729"/>
    </source>
</evidence>
<reference evidence="9 10" key="1">
    <citation type="journal article" date="2018" name="Proc. Natl. Acad. Sci. U.S.A.">
        <title>Draft genome sequence of Camellia sinensis var. sinensis provides insights into the evolution of the tea genome and tea quality.</title>
        <authorList>
            <person name="Wei C."/>
            <person name="Yang H."/>
            <person name="Wang S."/>
            <person name="Zhao J."/>
            <person name="Liu C."/>
            <person name="Gao L."/>
            <person name="Xia E."/>
            <person name="Lu Y."/>
            <person name="Tai Y."/>
            <person name="She G."/>
            <person name="Sun J."/>
            <person name="Cao H."/>
            <person name="Tong W."/>
            <person name="Gao Q."/>
            <person name="Li Y."/>
            <person name="Deng W."/>
            <person name="Jiang X."/>
            <person name="Wang W."/>
            <person name="Chen Q."/>
            <person name="Zhang S."/>
            <person name="Li H."/>
            <person name="Wu J."/>
            <person name="Wang P."/>
            <person name="Li P."/>
            <person name="Shi C."/>
            <person name="Zheng F."/>
            <person name="Jian J."/>
            <person name="Huang B."/>
            <person name="Shan D."/>
            <person name="Shi M."/>
            <person name="Fang C."/>
            <person name="Yue Y."/>
            <person name="Li F."/>
            <person name="Li D."/>
            <person name="Wei S."/>
            <person name="Han B."/>
            <person name="Jiang C."/>
            <person name="Yin Y."/>
            <person name="Xia T."/>
            <person name="Zhang Z."/>
            <person name="Bennetzen J.L."/>
            <person name="Zhao S."/>
            <person name="Wan X."/>
        </authorList>
    </citation>
    <scope>NUCLEOTIDE SEQUENCE [LARGE SCALE GENOMIC DNA]</scope>
    <source>
        <strain evidence="10">cv. Shuchazao</strain>
        <tissue evidence="9">Leaf</tissue>
    </source>
</reference>
<dbReference type="SMR" id="A0A4S4DCC6"/>
<comment type="caution">
    <text evidence="9">The sequence shown here is derived from an EMBL/GenBank/DDBJ whole genome shotgun (WGS) entry which is preliminary data.</text>
</comment>
<evidence type="ECO:0000256" key="6">
    <source>
        <dbReference type="ARBA" id="ARBA00029467"/>
    </source>
</evidence>
<protein>
    <submittedName>
        <fullName evidence="9">Uncharacterized protein</fullName>
    </submittedName>
</protein>
<comment type="similarity">
    <text evidence="6">Belongs to the DESIGUAL family.</text>
</comment>
<evidence type="ECO:0000256" key="1">
    <source>
        <dbReference type="ARBA" id="ARBA00004127"/>
    </source>
</evidence>
<keyword evidence="3" id="KW-0732">Signal</keyword>
<organism evidence="9 10">
    <name type="scientific">Camellia sinensis var. sinensis</name>
    <name type="common">China tea</name>
    <dbReference type="NCBI Taxonomy" id="542762"/>
    <lineage>
        <taxon>Eukaryota</taxon>
        <taxon>Viridiplantae</taxon>
        <taxon>Streptophyta</taxon>
        <taxon>Embryophyta</taxon>
        <taxon>Tracheophyta</taxon>
        <taxon>Spermatophyta</taxon>
        <taxon>Magnoliopsida</taxon>
        <taxon>eudicotyledons</taxon>
        <taxon>Gunneridae</taxon>
        <taxon>Pentapetalae</taxon>
        <taxon>asterids</taxon>
        <taxon>Ericales</taxon>
        <taxon>Theaceae</taxon>
        <taxon>Camellia</taxon>
    </lineage>
</organism>
<feature type="transmembrane region" description="Helical" evidence="8">
    <location>
        <begin position="133"/>
        <end position="153"/>
    </location>
</feature>
<evidence type="ECO:0000313" key="10">
    <source>
        <dbReference type="Proteomes" id="UP000306102"/>
    </source>
</evidence>
<accession>A0A4S4DCC6</accession>
<gene>
    <name evidence="9" type="ORF">TEA_008286</name>
</gene>
<name>A0A4S4DCC6_CAMSN</name>
<feature type="compositionally biased region" description="Basic residues" evidence="7">
    <location>
        <begin position="165"/>
        <end position="174"/>
    </location>
</feature>
<evidence type="ECO:0000256" key="5">
    <source>
        <dbReference type="ARBA" id="ARBA00023136"/>
    </source>
</evidence>
<keyword evidence="5 8" id="KW-0472">Membrane</keyword>
<feature type="region of interest" description="Disordered" evidence="7">
    <location>
        <begin position="163"/>
        <end position="182"/>
    </location>
</feature>
<feature type="transmembrane region" description="Helical" evidence="8">
    <location>
        <begin position="51"/>
        <end position="73"/>
    </location>
</feature>
<keyword evidence="10" id="KW-1185">Reference proteome</keyword>
<sequence>MAKYIGPIVCLLIMIMDVVAGILGIEAEIAQNKVKHLRVWIFECRDPSYQAFKLGLAAAVLLALAHTIANLLGGCVCIWSKEELHNASANKQLAAASLILSWIILVVGFSLLIIGAMANSKSRKSCGISHHRFLSIGGILCFIHGLFSVSYYVSAIATVQDQHKMNPHHPHPHPHSQGGGHA</sequence>
<keyword evidence="2 8" id="KW-0812">Transmembrane</keyword>
<evidence type="ECO:0000256" key="7">
    <source>
        <dbReference type="SAM" id="MobiDB-lite"/>
    </source>
</evidence>
<dbReference type="InterPro" id="IPR052222">
    <property type="entry name" value="DESIGUAL"/>
</dbReference>
<evidence type="ECO:0000256" key="4">
    <source>
        <dbReference type="ARBA" id="ARBA00022989"/>
    </source>
</evidence>
<dbReference type="PANTHER" id="PTHR31769">
    <property type="entry name" value="OS07G0462200 PROTEIN-RELATED"/>
    <property type="match status" value="1"/>
</dbReference>
<dbReference type="InterPro" id="IPR009606">
    <property type="entry name" value="DEAL/Modifying_wall_lignin1/2"/>
</dbReference>
<keyword evidence="4 8" id="KW-1133">Transmembrane helix</keyword>
<dbReference type="Pfam" id="PF06749">
    <property type="entry name" value="DUF1218"/>
    <property type="match status" value="1"/>
</dbReference>
<evidence type="ECO:0000256" key="2">
    <source>
        <dbReference type="ARBA" id="ARBA00022692"/>
    </source>
</evidence>